<evidence type="ECO:0000259" key="2">
    <source>
        <dbReference type="Pfam" id="PF07883"/>
    </source>
</evidence>
<feature type="region of interest" description="Disordered" evidence="1">
    <location>
        <begin position="1"/>
        <end position="27"/>
    </location>
</feature>
<dbReference type="InterPro" id="IPR014710">
    <property type="entry name" value="RmlC-like_jellyroll"/>
</dbReference>
<evidence type="ECO:0000313" key="4">
    <source>
        <dbReference type="Proteomes" id="UP001165383"/>
    </source>
</evidence>
<comment type="caution">
    <text evidence="3">The sequence shown here is derived from an EMBL/GenBank/DDBJ whole genome shotgun (WGS) entry which is preliminary data.</text>
</comment>
<proteinExistence type="predicted"/>
<reference evidence="3" key="1">
    <citation type="submission" date="2022-05" db="EMBL/GenBank/DDBJ databases">
        <authorList>
            <person name="Jo J.-H."/>
            <person name="Im W.-T."/>
        </authorList>
    </citation>
    <scope>NUCLEOTIDE SEQUENCE</scope>
    <source>
        <strain evidence="3">RB56-2</strain>
    </source>
</reference>
<accession>A0ABT0S5F8</accession>
<dbReference type="SUPFAM" id="SSF51182">
    <property type="entry name" value="RmlC-like cupins"/>
    <property type="match status" value="1"/>
</dbReference>
<dbReference type="RefSeq" id="WP_249914118.1">
    <property type="nucleotide sequence ID" value="NZ_JAMGBB010000001.1"/>
</dbReference>
<organism evidence="3 4">
    <name type="scientific">Sphingomonas brevis</name>
    <dbReference type="NCBI Taxonomy" id="2908206"/>
    <lineage>
        <taxon>Bacteria</taxon>
        <taxon>Pseudomonadati</taxon>
        <taxon>Pseudomonadota</taxon>
        <taxon>Alphaproteobacteria</taxon>
        <taxon>Sphingomonadales</taxon>
        <taxon>Sphingomonadaceae</taxon>
        <taxon>Sphingomonas</taxon>
    </lineage>
</organism>
<evidence type="ECO:0000313" key="3">
    <source>
        <dbReference type="EMBL" id="MCL6739635.1"/>
    </source>
</evidence>
<dbReference type="PANTHER" id="PTHR38599">
    <property type="entry name" value="CUPIN DOMAIN PROTEIN (AFU_ORTHOLOGUE AFUA_3G13620)"/>
    <property type="match status" value="1"/>
</dbReference>
<dbReference type="Proteomes" id="UP001165383">
    <property type="component" value="Unassembled WGS sequence"/>
</dbReference>
<evidence type="ECO:0000256" key="1">
    <source>
        <dbReference type="SAM" id="MobiDB-lite"/>
    </source>
</evidence>
<keyword evidence="4" id="KW-1185">Reference proteome</keyword>
<dbReference type="InterPro" id="IPR013096">
    <property type="entry name" value="Cupin_2"/>
</dbReference>
<sequence length="124" mass="13150">MAATLIAGSGSPLPVQQRPAGSTRTDLQRHDLNIPGHEVLQARVDFAPGASFPRHKHPGEEIIYVIGGTIEYEVAGKPVVVKAGDVLFVADGVIHSARNIGSEPAAELATYVLRKGEPLTTFTE</sequence>
<dbReference type="EMBL" id="JAMGBB010000001">
    <property type="protein sequence ID" value="MCL6739635.1"/>
    <property type="molecule type" value="Genomic_DNA"/>
</dbReference>
<dbReference type="Gene3D" id="2.60.120.10">
    <property type="entry name" value="Jelly Rolls"/>
    <property type="match status" value="1"/>
</dbReference>
<feature type="domain" description="Cupin type-2" evidence="2">
    <location>
        <begin position="43"/>
        <end position="108"/>
    </location>
</feature>
<protein>
    <submittedName>
        <fullName evidence="3">Cupin domain-containing protein</fullName>
    </submittedName>
</protein>
<dbReference type="InterPro" id="IPR011051">
    <property type="entry name" value="RmlC_Cupin_sf"/>
</dbReference>
<dbReference type="CDD" id="cd02235">
    <property type="entry name" value="cupin_BLL4011-like"/>
    <property type="match status" value="1"/>
</dbReference>
<gene>
    <name evidence="3" type="ORF">LZ518_00560</name>
</gene>
<dbReference type="PANTHER" id="PTHR38599:SF1">
    <property type="entry name" value="CUPIN DOMAIN PROTEIN (AFU_ORTHOLOGUE AFUA_3G13620)"/>
    <property type="match status" value="1"/>
</dbReference>
<name>A0ABT0S5F8_9SPHN</name>
<dbReference type="Pfam" id="PF07883">
    <property type="entry name" value="Cupin_2"/>
    <property type="match status" value="1"/>
</dbReference>